<dbReference type="EMBL" id="FSRM01000002">
    <property type="protein sequence ID" value="SIO45598.1"/>
    <property type="molecule type" value="Genomic_DNA"/>
</dbReference>
<proteinExistence type="predicted"/>
<protein>
    <submittedName>
        <fullName evidence="1">Uncharacterized protein</fullName>
    </submittedName>
</protein>
<dbReference type="Proteomes" id="UP000184693">
    <property type="component" value="Unassembled WGS sequence"/>
</dbReference>
<sequence length="335" mass="37031">MQPSSFSRVHFQSLKSDIVAATSELFRVRDSQLNEAFARGFGVKTHAALIAALDGHHPRKLLNEPGAELLDHAAFAARMTELADDRTAESVTVMLEGARIDVKIVKRPPARQNPGRYLDIAYDVTVEISGVSPEVLESSPEFLIPEFFKPDGTELYRLDCDWSLRVASEYAVTRKKEGQGLLNTKVVDGRWSGGLYVYSLEHQGDDSRCLRSVKAALARAILPALTSRVRCSIFQPHRYQYGAWRVRITIGPAIQKFLGGSPLVFALPVLPKRNVVIEKGYMRDINVGEFLDGDWYADVYSNGIAEDKNPTSIAQVKAALLLSVNQALQRAGFAG</sequence>
<gene>
    <name evidence="1" type="ORF">SAMN05444168_4680</name>
</gene>
<dbReference type="AlphaFoldDB" id="A0A1N6JMJ4"/>
<name>A0A1N6JMJ4_9BURK</name>
<evidence type="ECO:0000313" key="2">
    <source>
        <dbReference type="Proteomes" id="UP000184693"/>
    </source>
</evidence>
<organism evidence="1 2">
    <name type="scientific">Paraburkholderia phenazinium</name>
    <dbReference type="NCBI Taxonomy" id="60549"/>
    <lineage>
        <taxon>Bacteria</taxon>
        <taxon>Pseudomonadati</taxon>
        <taxon>Pseudomonadota</taxon>
        <taxon>Betaproteobacteria</taxon>
        <taxon>Burkholderiales</taxon>
        <taxon>Burkholderiaceae</taxon>
        <taxon>Paraburkholderia</taxon>
    </lineage>
</organism>
<evidence type="ECO:0000313" key="1">
    <source>
        <dbReference type="EMBL" id="SIO45598.1"/>
    </source>
</evidence>
<accession>A0A1N6JMJ4</accession>
<reference evidence="1 2" key="1">
    <citation type="submission" date="2016-11" db="EMBL/GenBank/DDBJ databases">
        <authorList>
            <person name="Jaros S."/>
            <person name="Januszkiewicz K."/>
            <person name="Wedrychowicz H."/>
        </authorList>
    </citation>
    <scope>NUCLEOTIDE SEQUENCE [LARGE SCALE GENOMIC DNA]</scope>
    <source>
        <strain evidence="1 2">GAS86</strain>
    </source>
</reference>